<evidence type="ECO:0000313" key="3">
    <source>
        <dbReference type="Proteomes" id="UP000007809"/>
    </source>
</evidence>
<protein>
    <recommendedName>
        <fullName evidence="4">PRC-barrel domain-containing protein</fullName>
    </recommendedName>
</protein>
<dbReference type="InterPro" id="IPR011033">
    <property type="entry name" value="PRC_barrel-like_sf"/>
</dbReference>
<keyword evidence="3" id="KW-1185">Reference proteome</keyword>
<dbReference type="STRING" id="675635.Psed_2305"/>
<dbReference type="AlphaFoldDB" id="F4CR81"/>
<dbReference type="EMBL" id="CP002593">
    <property type="protein sequence ID" value="AEA24518.1"/>
    <property type="molecule type" value="Genomic_DNA"/>
</dbReference>
<gene>
    <name evidence="2" type="ordered locus">Psed_2305</name>
</gene>
<name>F4CR81_PSEUX</name>
<evidence type="ECO:0000313" key="2">
    <source>
        <dbReference type="EMBL" id="AEA24518.1"/>
    </source>
</evidence>
<dbReference type="RefSeq" id="WP_013674444.1">
    <property type="nucleotide sequence ID" value="NC_015312.1"/>
</dbReference>
<evidence type="ECO:0008006" key="4">
    <source>
        <dbReference type="Google" id="ProtNLM"/>
    </source>
</evidence>
<dbReference type="Proteomes" id="UP000007809">
    <property type="component" value="Chromosome"/>
</dbReference>
<dbReference type="OrthoDB" id="4507101at2"/>
<feature type="region of interest" description="Disordered" evidence="1">
    <location>
        <begin position="203"/>
        <end position="249"/>
    </location>
</feature>
<reference evidence="2 3" key="1">
    <citation type="journal article" date="2011" name="J. Bacteriol.">
        <title>Genome sequence of the 1,4-dioxane-degrading Pseudonocardia dioxanivorans strain CB1190.</title>
        <authorList>
            <person name="Sales C.M."/>
            <person name="Mahendra S."/>
            <person name="Grostern A."/>
            <person name="Parales R.E."/>
            <person name="Goodwin L.A."/>
            <person name="Woyke T."/>
            <person name="Nolan M."/>
            <person name="Lapidus A."/>
            <person name="Chertkov O."/>
            <person name="Ovchinnikova G."/>
            <person name="Sczyrba A."/>
            <person name="Alvarez-Cohen L."/>
        </authorList>
    </citation>
    <scope>NUCLEOTIDE SEQUENCE [LARGE SCALE GENOMIC DNA]</scope>
    <source>
        <strain evidence="3">ATCC 55486 / DSM 44775 / JCM 13855 / CB1190</strain>
    </source>
</reference>
<accession>F4CR81</accession>
<evidence type="ECO:0000256" key="1">
    <source>
        <dbReference type="SAM" id="MobiDB-lite"/>
    </source>
</evidence>
<organism evidence="2 3">
    <name type="scientific">Pseudonocardia dioxanivorans (strain ATCC 55486 / DSM 44775 / JCM 13855 / CB1190)</name>
    <dbReference type="NCBI Taxonomy" id="675635"/>
    <lineage>
        <taxon>Bacteria</taxon>
        <taxon>Bacillati</taxon>
        <taxon>Actinomycetota</taxon>
        <taxon>Actinomycetes</taxon>
        <taxon>Pseudonocardiales</taxon>
        <taxon>Pseudonocardiaceae</taxon>
        <taxon>Pseudonocardia</taxon>
    </lineage>
</organism>
<sequence length="249" mass="27849">MSGAVRRKWWRPRDEPGPAVLWWRAVVGASVVGPDGEHLGHLRDLGLTRSRGRPSVATVLVDAGGHLYVLPAEAVRSWHPRRVRLGEVARSTREPYLDLEPAPEWLGHSVVGRPVLSVAGRPDRHLVNDVGLRWRRDGRWVVWLIDSRPRWQRRLGLPRRTMPWEARCRHGSWQRSDHTAREADTEIGTGIGTGIGTEAGTEIDTEIGVGRRRAGSRRAPSRTARTRHSGGTATSSDVRPPAPRVVVRR</sequence>
<feature type="compositionally biased region" description="Basic residues" evidence="1">
    <location>
        <begin position="210"/>
        <end position="228"/>
    </location>
</feature>
<dbReference type="SUPFAM" id="SSF50346">
    <property type="entry name" value="PRC-barrel domain"/>
    <property type="match status" value="1"/>
</dbReference>
<proteinExistence type="predicted"/>
<dbReference type="HOGENOM" id="CLU_1115058_0_0_11"/>
<dbReference type="KEGG" id="pdx:Psed_2305"/>